<dbReference type="PROSITE" id="PS51077">
    <property type="entry name" value="HTH_ICLR"/>
    <property type="match status" value="1"/>
</dbReference>
<dbReference type="STRING" id="591205.SAMN05421538_108117"/>
<dbReference type="InterPro" id="IPR005471">
    <property type="entry name" value="Tscrpt_reg_IclR_N"/>
</dbReference>
<evidence type="ECO:0000259" key="4">
    <source>
        <dbReference type="PROSITE" id="PS51077"/>
    </source>
</evidence>
<dbReference type="SUPFAM" id="SSF55781">
    <property type="entry name" value="GAF domain-like"/>
    <property type="match status" value="1"/>
</dbReference>
<dbReference type="Gene3D" id="1.10.10.10">
    <property type="entry name" value="Winged helix-like DNA-binding domain superfamily/Winged helix DNA-binding domain"/>
    <property type="match status" value="1"/>
</dbReference>
<name>A0A1G7E7V6_9RHOB</name>
<keyword evidence="1" id="KW-0805">Transcription regulation</keyword>
<dbReference type="InterPro" id="IPR014757">
    <property type="entry name" value="Tscrpt_reg_IclR_C"/>
</dbReference>
<evidence type="ECO:0000256" key="1">
    <source>
        <dbReference type="ARBA" id="ARBA00023015"/>
    </source>
</evidence>
<dbReference type="InterPro" id="IPR036388">
    <property type="entry name" value="WH-like_DNA-bd_sf"/>
</dbReference>
<dbReference type="SUPFAM" id="SSF46785">
    <property type="entry name" value="Winged helix' DNA-binding domain"/>
    <property type="match status" value="1"/>
</dbReference>
<dbReference type="InterPro" id="IPR036390">
    <property type="entry name" value="WH_DNA-bd_sf"/>
</dbReference>
<dbReference type="Proteomes" id="UP000199344">
    <property type="component" value="Unassembled WGS sequence"/>
</dbReference>
<dbReference type="PANTHER" id="PTHR30136:SF7">
    <property type="entry name" value="HTH-TYPE TRANSCRIPTIONAL REGULATOR KDGR-RELATED"/>
    <property type="match status" value="1"/>
</dbReference>
<evidence type="ECO:0000259" key="5">
    <source>
        <dbReference type="PROSITE" id="PS51078"/>
    </source>
</evidence>
<evidence type="ECO:0000313" key="6">
    <source>
        <dbReference type="EMBL" id="SDE59798.1"/>
    </source>
</evidence>
<keyword evidence="3" id="KW-0804">Transcription</keyword>
<dbReference type="AlphaFoldDB" id="A0A1G7E7V6"/>
<dbReference type="PROSITE" id="PS51078">
    <property type="entry name" value="ICLR_ED"/>
    <property type="match status" value="1"/>
</dbReference>
<dbReference type="GO" id="GO:0045892">
    <property type="term" value="P:negative regulation of DNA-templated transcription"/>
    <property type="evidence" value="ECO:0007669"/>
    <property type="project" value="TreeGrafter"/>
</dbReference>
<organism evidence="6 7">
    <name type="scientific">Paracoccus isoporae</name>
    <dbReference type="NCBI Taxonomy" id="591205"/>
    <lineage>
        <taxon>Bacteria</taxon>
        <taxon>Pseudomonadati</taxon>
        <taxon>Pseudomonadota</taxon>
        <taxon>Alphaproteobacteria</taxon>
        <taxon>Rhodobacterales</taxon>
        <taxon>Paracoccaceae</taxon>
        <taxon>Paracoccus</taxon>
    </lineage>
</organism>
<evidence type="ECO:0000256" key="2">
    <source>
        <dbReference type="ARBA" id="ARBA00023125"/>
    </source>
</evidence>
<keyword evidence="7" id="KW-1185">Reference proteome</keyword>
<dbReference type="EMBL" id="FNAH01000008">
    <property type="protein sequence ID" value="SDE59798.1"/>
    <property type="molecule type" value="Genomic_DNA"/>
</dbReference>
<evidence type="ECO:0000313" key="7">
    <source>
        <dbReference type="Proteomes" id="UP000199344"/>
    </source>
</evidence>
<evidence type="ECO:0000256" key="3">
    <source>
        <dbReference type="ARBA" id="ARBA00023163"/>
    </source>
</evidence>
<gene>
    <name evidence="6" type="ORF">SAMN05421538_108117</name>
</gene>
<dbReference type="InterPro" id="IPR029016">
    <property type="entry name" value="GAF-like_dom_sf"/>
</dbReference>
<feature type="domain" description="HTH iclR-type" evidence="4">
    <location>
        <begin position="12"/>
        <end position="74"/>
    </location>
</feature>
<reference evidence="6 7" key="1">
    <citation type="submission" date="2016-10" db="EMBL/GenBank/DDBJ databases">
        <authorList>
            <person name="de Groot N.N."/>
        </authorList>
    </citation>
    <scope>NUCLEOTIDE SEQUENCE [LARGE SCALE GENOMIC DNA]</scope>
    <source>
        <strain evidence="6 7">DSM 22220</strain>
    </source>
</reference>
<feature type="domain" description="IclR-ED" evidence="5">
    <location>
        <begin position="75"/>
        <end position="258"/>
    </location>
</feature>
<dbReference type="Pfam" id="PF09339">
    <property type="entry name" value="HTH_IclR"/>
    <property type="match status" value="1"/>
</dbReference>
<accession>A0A1G7E7V6</accession>
<dbReference type="GO" id="GO:0003700">
    <property type="term" value="F:DNA-binding transcription factor activity"/>
    <property type="evidence" value="ECO:0007669"/>
    <property type="project" value="TreeGrafter"/>
</dbReference>
<protein>
    <submittedName>
        <fullName evidence="6">DNA-binding transcriptional regulator, IclR family</fullName>
    </submittedName>
</protein>
<proteinExistence type="predicted"/>
<keyword evidence="2 6" id="KW-0238">DNA-binding</keyword>
<dbReference type="PANTHER" id="PTHR30136">
    <property type="entry name" value="HELIX-TURN-HELIX TRANSCRIPTIONAL REGULATOR, ICLR FAMILY"/>
    <property type="match status" value="1"/>
</dbReference>
<dbReference type="SMART" id="SM00346">
    <property type="entry name" value="HTH_ICLR"/>
    <property type="match status" value="1"/>
</dbReference>
<dbReference type="GO" id="GO:0003677">
    <property type="term" value="F:DNA binding"/>
    <property type="evidence" value="ECO:0007669"/>
    <property type="project" value="UniProtKB-KW"/>
</dbReference>
<dbReference type="Gene3D" id="3.30.450.40">
    <property type="match status" value="1"/>
</dbReference>
<sequence length="261" mass="29050">MANDKAENRYRAPALDKGLDIVELLAGFVDGMTLGEIARALDKSQSEIYRMITTLVRRGYVVRSAEDDRFSLSLKMFAVSQRHAPVNRLLDVARPKMRTLALHAWQSCHLAMENNGDIVIVSSAESPGNWALGLRVGSVVGLWNTGSGRVLAAFRSEDELEELLNRHRPALGEPELDRDELMRHLERVRRNGYERMPSSATVGVTNMAYPVMDENGRAVAAVTCPYLERIDEFEVPSVDKVHAMLTELAAELSAFYCGEMG</sequence>
<dbReference type="InterPro" id="IPR050707">
    <property type="entry name" value="HTH_MetabolicPath_Reg"/>
</dbReference>
<dbReference type="Pfam" id="PF01614">
    <property type="entry name" value="IclR_C"/>
    <property type="match status" value="1"/>
</dbReference>